<dbReference type="Pfam" id="PF17853">
    <property type="entry name" value="GGDEF_2"/>
    <property type="match status" value="1"/>
</dbReference>
<feature type="domain" description="Response regulatory" evidence="10">
    <location>
        <begin position="2"/>
        <end position="119"/>
    </location>
</feature>
<dbReference type="Pfam" id="PF12833">
    <property type="entry name" value="HTH_18"/>
    <property type="match status" value="1"/>
</dbReference>
<evidence type="ECO:0000256" key="4">
    <source>
        <dbReference type="ARBA" id="ARBA00023012"/>
    </source>
</evidence>
<dbReference type="RefSeq" id="WP_209874079.1">
    <property type="nucleotide sequence ID" value="NZ_JAGGLV010000008.1"/>
</dbReference>
<dbReference type="EMBL" id="JAGGLV010000008">
    <property type="protein sequence ID" value="MBP2112800.1"/>
    <property type="molecule type" value="Genomic_DNA"/>
</dbReference>
<organism evidence="11 12">
    <name type="scientific">Paenibacillus silagei</name>
    <dbReference type="NCBI Taxonomy" id="1670801"/>
    <lineage>
        <taxon>Bacteria</taxon>
        <taxon>Bacillati</taxon>
        <taxon>Bacillota</taxon>
        <taxon>Bacilli</taxon>
        <taxon>Bacillales</taxon>
        <taxon>Paenibacillaceae</taxon>
        <taxon>Paenibacillus</taxon>
    </lineage>
</organism>
<evidence type="ECO:0000259" key="10">
    <source>
        <dbReference type="PROSITE" id="PS50110"/>
    </source>
</evidence>
<comment type="caution">
    <text evidence="11">The sequence shown here is derived from an EMBL/GenBank/DDBJ whole genome shotgun (WGS) entry which is preliminary data.</text>
</comment>
<evidence type="ECO:0000256" key="8">
    <source>
        <dbReference type="PROSITE-ProRule" id="PRU00169"/>
    </source>
</evidence>
<evidence type="ECO:0000313" key="12">
    <source>
        <dbReference type="Proteomes" id="UP000773462"/>
    </source>
</evidence>
<dbReference type="InterPro" id="IPR041522">
    <property type="entry name" value="CdaR_GGDEF"/>
</dbReference>
<dbReference type="SMART" id="SM00342">
    <property type="entry name" value="HTH_ARAC"/>
    <property type="match status" value="1"/>
</dbReference>
<gene>
    <name evidence="11" type="ORF">J2Z70_002954</name>
</gene>
<dbReference type="SMART" id="SM00448">
    <property type="entry name" value="REC"/>
    <property type="match status" value="1"/>
</dbReference>
<evidence type="ECO:0000313" key="11">
    <source>
        <dbReference type="EMBL" id="MBP2112800.1"/>
    </source>
</evidence>
<dbReference type="InterPro" id="IPR018060">
    <property type="entry name" value="HTH_AraC"/>
</dbReference>
<evidence type="ECO:0000259" key="9">
    <source>
        <dbReference type="PROSITE" id="PS01124"/>
    </source>
</evidence>
<dbReference type="CDD" id="cd17536">
    <property type="entry name" value="REC_YesN-like"/>
    <property type="match status" value="1"/>
</dbReference>
<name>A0ABS4NRW2_9BACL</name>
<keyword evidence="2" id="KW-0963">Cytoplasm</keyword>
<keyword evidence="3 8" id="KW-0597">Phosphoprotein</keyword>
<dbReference type="InterPro" id="IPR020449">
    <property type="entry name" value="Tscrpt_reg_AraC-type_HTH"/>
</dbReference>
<dbReference type="InterPro" id="IPR009057">
    <property type="entry name" value="Homeodomain-like_sf"/>
</dbReference>
<evidence type="ECO:0000256" key="3">
    <source>
        <dbReference type="ARBA" id="ARBA00022553"/>
    </source>
</evidence>
<dbReference type="InterPro" id="IPR011006">
    <property type="entry name" value="CheY-like_superfamily"/>
</dbReference>
<dbReference type="Gene3D" id="3.40.50.2300">
    <property type="match status" value="1"/>
</dbReference>
<accession>A0ABS4NRW2</accession>
<keyword evidence="7" id="KW-0804">Transcription</keyword>
<protein>
    <submittedName>
        <fullName evidence="11">Two-component system response regulator YesN</fullName>
    </submittedName>
</protein>
<evidence type="ECO:0000256" key="2">
    <source>
        <dbReference type="ARBA" id="ARBA00022490"/>
    </source>
</evidence>
<evidence type="ECO:0000256" key="1">
    <source>
        <dbReference type="ARBA" id="ARBA00004496"/>
    </source>
</evidence>
<dbReference type="InterPro" id="IPR001789">
    <property type="entry name" value="Sig_transdc_resp-reg_receiver"/>
</dbReference>
<dbReference type="InterPro" id="IPR051552">
    <property type="entry name" value="HptR"/>
</dbReference>
<evidence type="ECO:0000256" key="5">
    <source>
        <dbReference type="ARBA" id="ARBA00023015"/>
    </source>
</evidence>
<feature type="domain" description="HTH araC/xylS-type" evidence="9">
    <location>
        <begin position="435"/>
        <end position="533"/>
    </location>
</feature>
<evidence type="ECO:0000256" key="7">
    <source>
        <dbReference type="ARBA" id="ARBA00023163"/>
    </source>
</evidence>
<dbReference type="PANTHER" id="PTHR42713:SF3">
    <property type="entry name" value="TRANSCRIPTIONAL REGULATORY PROTEIN HPTR"/>
    <property type="match status" value="1"/>
</dbReference>
<reference evidence="11 12" key="1">
    <citation type="submission" date="2021-03" db="EMBL/GenBank/DDBJ databases">
        <title>Genomic Encyclopedia of Type Strains, Phase IV (KMG-IV): sequencing the most valuable type-strain genomes for metagenomic binning, comparative biology and taxonomic classification.</title>
        <authorList>
            <person name="Goeker M."/>
        </authorList>
    </citation>
    <scope>NUCLEOTIDE SEQUENCE [LARGE SCALE GENOMIC DNA]</scope>
    <source>
        <strain evidence="11 12">DSM 101953</strain>
    </source>
</reference>
<sequence length="542" mass="62596">MNLMIVEDEIRILNSLANNIPWNEHGIEVVALAENGLEALSMIGRRKPDIMLLDIEMPEMDGLTLAKTVLQQEPNMKIVILSGHDDFPYAQAAVGLGVMKYLLKPAGDDEILKAILAAAEEIREELMEKHSMIELERKWQDRLPQLQDDFYRNWIQGRYADWELKKHMEELNLELAHYTWFAVAVCEIDPIHEQGERFTSSDQALLQFSLECIAAECLQHEDCRVFNDADGATVLLFLGKPEESAPDIIQRINVHVPRLFNIVKECLKLTASAGLGTPGSWDHVSLSYGQARRALQERAIYGNEVFVPYLDVTNMEQPFHYDAEFEKQLEIAVHTDHAATVAELIDCYFKDVYSQAVSTQKVYEHLLYLSSLFTRMIQSRGWSMQEVLQEDYSMLLSFESLLSKEQIVEWSKRVASRITQYRERERKHSSHRLVKQMIEAVEEMLGKEELTLHTLAERLYVNPSYLSRLFKREEGKSISEYLLKRSMEHAKELLYSGVKVYDAAEAAGYRDVSYFARVFRKYWGVAPSELKKQERSVSPRLM</sequence>
<dbReference type="SUPFAM" id="SSF46689">
    <property type="entry name" value="Homeodomain-like"/>
    <property type="match status" value="2"/>
</dbReference>
<keyword evidence="12" id="KW-1185">Reference proteome</keyword>
<dbReference type="Proteomes" id="UP000773462">
    <property type="component" value="Unassembled WGS sequence"/>
</dbReference>
<feature type="modified residue" description="4-aspartylphosphate" evidence="8">
    <location>
        <position position="54"/>
    </location>
</feature>
<dbReference type="PANTHER" id="PTHR42713">
    <property type="entry name" value="HISTIDINE KINASE-RELATED"/>
    <property type="match status" value="1"/>
</dbReference>
<evidence type="ECO:0000256" key="6">
    <source>
        <dbReference type="ARBA" id="ARBA00023125"/>
    </source>
</evidence>
<keyword evidence="6" id="KW-0238">DNA-binding</keyword>
<dbReference type="PRINTS" id="PR00032">
    <property type="entry name" value="HTHARAC"/>
</dbReference>
<dbReference type="PROSITE" id="PS50110">
    <property type="entry name" value="RESPONSE_REGULATORY"/>
    <property type="match status" value="1"/>
</dbReference>
<dbReference type="Pfam" id="PF00072">
    <property type="entry name" value="Response_reg"/>
    <property type="match status" value="1"/>
</dbReference>
<comment type="subcellular location">
    <subcellularLocation>
        <location evidence="1">Cytoplasm</location>
    </subcellularLocation>
</comment>
<dbReference type="Gene3D" id="1.10.10.60">
    <property type="entry name" value="Homeodomain-like"/>
    <property type="match status" value="2"/>
</dbReference>
<proteinExistence type="predicted"/>
<dbReference type="PROSITE" id="PS01124">
    <property type="entry name" value="HTH_ARAC_FAMILY_2"/>
    <property type="match status" value="1"/>
</dbReference>
<keyword evidence="5" id="KW-0805">Transcription regulation</keyword>
<keyword evidence="4" id="KW-0902">Two-component regulatory system</keyword>
<dbReference type="SUPFAM" id="SSF52172">
    <property type="entry name" value="CheY-like"/>
    <property type="match status" value="1"/>
</dbReference>